<gene>
    <name evidence="2" type="ORF">SAMN04487824_13111</name>
</gene>
<keyword evidence="1" id="KW-0812">Transmembrane</keyword>
<evidence type="ECO:0000256" key="1">
    <source>
        <dbReference type="SAM" id="Phobius"/>
    </source>
</evidence>
<dbReference type="Proteomes" id="UP000198528">
    <property type="component" value="Unassembled WGS sequence"/>
</dbReference>
<feature type="transmembrane region" description="Helical" evidence="1">
    <location>
        <begin position="17"/>
        <end position="35"/>
    </location>
</feature>
<name>A0A1G6NAZ1_9ACTN</name>
<dbReference type="STRING" id="604330.SAMN04489857_0372"/>
<keyword evidence="1" id="KW-1133">Transmembrane helix</keyword>
<keyword evidence="1" id="KW-0472">Membrane</keyword>
<dbReference type="AlphaFoldDB" id="A0A1G6NAZ1"/>
<keyword evidence="3" id="KW-1185">Reference proteome</keyword>
<evidence type="ECO:0000313" key="2">
    <source>
        <dbReference type="EMBL" id="SDC64446.1"/>
    </source>
</evidence>
<reference evidence="3" key="1">
    <citation type="submission" date="2016-10" db="EMBL/GenBank/DDBJ databases">
        <authorList>
            <person name="Varghese N."/>
            <person name="Submissions S."/>
        </authorList>
    </citation>
    <scope>NUCLEOTIDE SEQUENCE [LARGE SCALE GENOMIC DNA]</scope>
    <source>
        <strain evidence="3">DSM 22619</strain>
    </source>
</reference>
<evidence type="ECO:0000313" key="3">
    <source>
        <dbReference type="Proteomes" id="UP000198528"/>
    </source>
</evidence>
<evidence type="ECO:0008006" key="4">
    <source>
        <dbReference type="Google" id="ProtNLM"/>
    </source>
</evidence>
<sequence>MRRCGEVHDSGQMTVELAAMLPVIVVVALIVYNLAKYAEACSTFDRVSLDAAVSHGVSPSGTQSRGAAVSEIEGVIRKALNSSTCDVTVSASDAASAVEKDGLSFPLSPLLTTYRCTLTFHPWPTTISVAGVGYAAPISLQHERTITVDRFRPGVVI</sequence>
<proteinExistence type="predicted"/>
<protein>
    <recommendedName>
        <fullName evidence="4">TadE-like protein</fullName>
    </recommendedName>
</protein>
<accession>A0A1G6NAZ1</accession>
<organism evidence="2 3">
    <name type="scientific">Parafannyhessea umbonata</name>
    <dbReference type="NCBI Taxonomy" id="604330"/>
    <lineage>
        <taxon>Bacteria</taxon>
        <taxon>Bacillati</taxon>
        <taxon>Actinomycetota</taxon>
        <taxon>Coriobacteriia</taxon>
        <taxon>Coriobacteriales</taxon>
        <taxon>Atopobiaceae</taxon>
        <taxon>Parafannyhessea</taxon>
    </lineage>
</organism>
<dbReference type="EMBL" id="FMZL01000031">
    <property type="protein sequence ID" value="SDC64446.1"/>
    <property type="molecule type" value="Genomic_DNA"/>
</dbReference>